<dbReference type="Gene3D" id="3.40.190.170">
    <property type="entry name" value="Bacterial extracellular solute-binding protein, family 7"/>
    <property type="match status" value="1"/>
</dbReference>
<evidence type="ECO:0000313" key="6">
    <source>
        <dbReference type="Proteomes" id="UP001208570"/>
    </source>
</evidence>
<dbReference type="GO" id="GO:0005975">
    <property type="term" value="P:carbohydrate metabolic process"/>
    <property type="evidence" value="ECO:0007669"/>
    <property type="project" value="InterPro"/>
</dbReference>
<dbReference type="Pfam" id="PF03746">
    <property type="entry name" value="LamB_YcsF"/>
    <property type="match status" value="1"/>
</dbReference>
<keyword evidence="2" id="KW-1133">Transmembrane helix</keyword>
<proteinExistence type="predicted"/>
<feature type="domain" description="TRAP C4-dicarboxylate transport system permease DctM subunit" evidence="4">
    <location>
        <begin position="430"/>
        <end position="489"/>
    </location>
</feature>
<dbReference type="InterPro" id="IPR020568">
    <property type="entry name" value="Ribosomal_Su5_D2-typ_SF"/>
</dbReference>
<dbReference type="InterPro" id="IPR010656">
    <property type="entry name" value="DctM"/>
</dbReference>
<sequence>MYEKTTRVRCYKNVFLGLPYLFVLGTGHADFVKKKSRFIGESRYVQSIEEVRFHVKRLRRVHPYARHIVWAFVVGNDRNQQGLSDDGEPHGTAGRPIMDHIEEFMYKNFLIVLVILLLVGASPIKMDLNAKYGASNFHTKGAEAFAKLVKKYTNGEVEITVHAGSSLVKGNPLKAVKDGTVAMTDMFIPFTSGGGKVFGVSALPFIANSYDEAFKLYQTSKHVYKKLFQKWNQKLLYAVSWPPSGLYTKKPIRSIADFKGLKTRTYDKNSANFINMAGGNAIALPWAEVYSALRTGLVNSVVTSSASGKDGKFWEVLDNFTKINYAYPLQAVTINLDYWKSLSKKQQHMMSKAAAEIERVQWQASKDENMAALTLLAKNNIKISEASSRLKKELDDIAQKLLAEYLKDADKKVKDIFRKYHKNRRNAYLSGSLLHVNVAACSLFAAVSGSSAATTATVGKITLHELKKRGYKQSLAIGSLAGAGFLSQVVGFLGIARALSEYIASLQLSPYALIIVVGFMYLLLGMILDGNPLLIEETVQKALNYGVSIGAHPSYPDRQGFGRRSMHVISEDLQAMIIYQIGALDALVRAHEGTISYVKPHGALYNDMMCNEHVFINIARAVARYDKELKLVLLANRNCEKYQGIAKEYEIKLLYEVFADRTYNDDGYLLARDKAGAVISDEMKVLGQVEHMIKYSTITTISGKKYKIAFDTICIHGDNPEVFPLVKKIHVLLGHA</sequence>
<dbReference type="NCBIfam" id="NF003816">
    <property type="entry name" value="PRK05406.1-5"/>
    <property type="match status" value="1"/>
</dbReference>
<dbReference type="CDD" id="cd13602">
    <property type="entry name" value="PBP2_TRAP_BpDctp6_7"/>
    <property type="match status" value="1"/>
</dbReference>
<dbReference type="InterPro" id="IPR018389">
    <property type="entry name" value="DctP_fam"/>
</dbReference>
<dbReference type="Pfam" id="PF01205">
    <property type="entry name" value="Impact_N"/>
    <property type="match status" value="1"/>
</dbReference>
<feature type="domain" description="Impact N-terminal" evidence="3">
    <location>
        <begin position="34"/>
        <end position="114"/>
    </location>
</feature>
<evidence type="ECO:0000256" key="1">
    <source>
        <dbReference type="ARBA" id="ARBA00022729"/>
    </source>
</evidence>
<name>A0AAD9J6W6_9ANNE</name>
<protein>
    <submittedName>
        <fullName evidence="5">Uncharacterized protein</fullName>
    </submittedName>
</protein>
<feature type="transmembrane region" description="Helical" evidence="2">
    <location>
        <begin position="475"/>
        <end position="496"/>
    </location>
</feature>
<dbReference type="SUPFAM" id="SSF54211">
    <property type="entry name" value="Ribosomal protein S5 domain 2-like"/>
    <property type="match status" value="1"/>
</dbReference>
<evidence type="ECO:0000259" key="3">
    <source>
        <dbReference type="Pfam" id="PF01205"/>
    </source>
</evidence>
<comment type="caution">
    <text evidence="5">The sequence shown here is derived from an EMBL/GenBank/DDBJ whole genome shotgun (WGS) entry which is preliminary data.</text>
</comment>
<dbReference type="InterPro" id="IPR036956">
    <property type="entry name" value="Impact_N_sf"/>
</dbReference>
<evidence type="ECO:0000256" key="2">
    <source>
        <dbReference type="SAM" id="Phobius"/>
    </source>
</evidence>
<dbReference type="PANTHER" id="PTHR30292:SF0">
    <property type="entry name" value="5-OXOPROLINASE SUBUNIT A"/>
    <property type="match status" value="1"/>
</dbReference>
<dbReference type="InterPro" id="IPR005501">
    <property type="entry name" value="LamB/YcsF/PxpA-like"/>
</dbReference>
<gene>
    <name evidence="5" type="ORF">LSH36_583g00030</name>
</gene>
<feature type="transmembrane region" description="Helical" evidence="2">
    <location>
        <begin position="508"/>
        <end position="528"/>
    </location>
</feature>
<dbReference type="Pfam" id="PF03480">
    <property type="entry name" value="DctP"/>
    <property type="match status" value="1"/>
</dbReference>
<dbReference type="InterPro" id="IPR011330">
    <property type="entry name" value="Glyco_hydro/deAcase_b/a-brl"/>
</dbReference>
<accession>A0AAD9J6W6</accession>
<dbReference type="AlphaFoldDB" id="A0AAD9J6W6"/>
<keyword evidence="2" id="KW-0812">Transmembrane</keyword>
<feature type="transmembrane region" description="Helical" evidence="2">
    <location>
        <begin position="104"/>
        <end position="121"/>
    </location>
</feature>
<dbReference type="InterPro" id="IPR038404">
    <property type="entry name" value="TRAP_DctP_sf"/>
</dbReference>
<dbReference type="PANTHER" id="PTHR30292">
    <property type="entry name" value="UNCHARACTERIZED PROTEIN YBGL-RELATED"/>
    <property type="match status" value="1"/>
</dbReference>
<keyword evidence="1" id="KW-0732">Signal</keyword>
<evidence type="ECO:0000259" key="4">
    <source>
        <dbReference type="Pfam" id="PF06808"/>
    </source>
</evidence>
<dbReference type="Gene3D" id="3.20.20.370">
    <property type="entry name" value="Glycoside hydrolase/deacetylase"/>
    <property type="match status" value="1"/>
</dbReference>
<dbReference type="InterPro" id="IPR001498">
    <property type="entry name" value="Impact_N"/>
</dbReference>
<feature type="transmembrane region" description="Helical" evidence="2">
    <location>
        <begin position="427"/>
        <end position="447"/>
    </location>
</feature>
<dbReference type="SUPFAM" id="SSF88713">
    <property type="entry name" value="Glycoside hydrolase/deacetylase"/>
    <property type="match status" value="1"/>
</dbReference>
<keyword evidence="2" id="KW-0472">Membrane</keyword>
<keyword evidence="6" id="KW-1185">Reference proteome</keyword>
<dbReference type="NCBIfam" id="NF037995">
    <property type="entry name" value="TRAP_S1"/>
    <property type="match status" value="1"/>
</dbReference>
<dbReference type="CDD" id="cd10787">
    <property type="entry name" value="LamB_YcsF_like"/>
    <property type="match status" value="1"/>
</dbReference>
<reference evidence="5" key="1">
    <citation type="journal article" date="2023" name="Mol. Biol. Evol.">
        <title>Third-Generation Sequencing Reveals the Adaptive Role of the Epigenome in Three Deep-Sea Polychaetes.</title>
        <authorList>
            <person name="Perez M."/>
            <person name="Aroh O."/>
            <person name="Sun Y."/>
            <person name="Lan Y."/>
            <person name="Juniper S.K."/>
            <person name="Young C.R."/>
            <person name="Angers B."/>
            <person name="Qian P.Y."/>
        </authorList>
    </citation>
    <scope>NUCLEOTIDE SEQUENCE</scope>
    <source>
        <strain evidence="5">P08H-3</strain>
    </source>
</reference>
<evidence type="ECO:0000313" key="5">
    <source>
        <dbReference type="EMBL" id="KAK2146765.1"/>
    </source>
</evidence>
<dbReference type="Pfam" id="PF06808">
    <property type="entry name" value="DctM"/>
    <property type="match status" value="1"/>
</dbReference>
<dbReference type="EMBL" id="JAODUP010000583">
    <property type="protein sequence ID" value="KAK2146765.1"/>
    <property type="molecule type" value="Genomic_DNA"/>
</dbReference>
<organism evidence="5 6">
    <name type="scientific">Paralvinella palmiformis</name>
    <dbReference type="NCBI Taxonomy" id="53620"/>
    <lineage>
        <taxon>Eukaryota</taxon>
        <taxon>Metazoa</taxon>
        <taxon>Spiralia</taxon>
        <taxon>Lophotrochozoa</taxon>
        <taxon>Annelida</taxon>
        <taxon>Polychaeta</taxon>
        <taxon>Sedentaria</taxon>
        <taxon>Canalipalpata</taxon>
        <taxon>Terebellida</taxon>
        <taxon>Terebelliformia</taxon>
        <taxon>Alvinellidae</taxon>
        <taxon>Paralvinella</taxon>
    </lineage>
</organism>
<dbReference type="Proteomes" id="UP001208570">
    <property type="component" value="Unassembled WGS sequence"/>
</dbReference>
<dbReference type="GO" id="GO:0055085">
    <property type="term" value="P:transmembrane transport"/>
    <property type="evidence" value="ECO:0007669"/>
    <property type="project" value="InterPro"/>
</dbReference>
<dbReference type="Gene3D" id="3.30.230.30">
    <property type="entry name" value="Impact, N-terminal domain"/>
    <property type="match status" value="1"/>
</dbReference>